<dbReference type="CDD" id="cd06257">
    <property type="entry name" value="DnaJ"/>
    <property type="match status" value="1"/>
</dbReference>
<feature type="region of interest" description="Disordered" evidence="1">
    <location>
        <begin position="82"/>
        <end position="128"/>
    </location>
</feature>
<reference evidence="4" key="3">
    <citation type="journal article" date="2010" name="Genome Res.">
        <title>Population genomic sequencing of Coccidioides fungi reveals recent hybridization and transposon control.</title>
        <authorList>
            <person name="Neafsey D.E."/>
            <person name="Barker B.M."/>
            <person name="Sharpton T.J."/>
            <person name="Stajich J.E."/>
            <person name="Park D.J."/>
            <person name="Whiston E."/>
            <person name="Hung C.-Y."/>
            <person name="McMahan C."/>
            <person name="White J."/>
            <person name="Sykes S."/>
            <person name="Heiman D."/>
            <person name="Young S."/>
            <person name="Zeng Q."/>
            <person name="Abouelleil A."/>
            <person name="Aftuck L."/>
            <person name="Bessette D."/>
            <person name="Brown A."/>
            <person name="FitzGerald M."/>
            <person name="Lui A."/>
            <person name="Macdonald J.P."/>
            <person name="Priest M."/>
            <person name="Orbach M.J."/>
            <person name="Galgiani J.N."/>
            <person name="Kirkland T.N."/>
            <person name="Cole G.T."/>
            <person name="Birren B.W."/>
            <person name="Henn M.R."/>
            <person name="Taylor J.W."/>
            <person name="Rounsley S.D."/>
        </authorList>
    </citation>
    <scope>NUCLEOTIDE SEQUENCE [LARGE SCALE GENOMIC DNA]</scope>
    <source>
        <strain evidence="4">RMSCC 3488</strain>
    </source>
</reference>
<feature type="compositionally biased region" description="Basic and acidic residues" evidence="1">
    <location>
        <begin position="433"/>
        <end position="447"/>
    </location>
</feature>
<dbReference type="SMART" id="SM00271">
    <property type="entry name" value="DnaJ"/>
    <property type="match status" value="1"/>
</dbReference>
<feature type="compositionally biased region" description="Basic residues" evidence="1">
    <location>
        <begin position="384"/>
        <end position="399"/>
    </location>
</feature>
<feature type="region of interest" description="Disordered" evidence="1">
    <location>
        <begin position="321"/>
        <end position="414"/>
    </location>
</feature>
<dbReference type="InterPro" id="IPR001623">
    <property type="entry name" value="DnaJ_domain"/>
</dbReference>
<feature type="region of interest" description="Disordered" evidence="1">
    <location>
        <begin position="630"/>
        <end position="734"/>
    </location>
</feature>
<dbReference type="PRINTS" id="PR00625">
    <property type="entry name" value="JDOMAIN"/>
</dbReference>
<dbReference type="PANTHER" id="PTHR24074">
    <property type="entry name" value="CO-CHAPERONE PROTEIN DJLA"/>
    <property type="match status" value="1"/>
</dbReference>
<dbReference type="Pfam" id="PF00226">
    <property type="entry name" value="DnaJ"/>
    <property type="match status" value="1"/>
</dbReference>
<reference evidence="3 4" key="1">
    <citation type="submission" date="2007-06" db="EMBL/GenBank/DDBJ databases">
        <title>The Genome Sequence of Coccidioides posadasii RMSCC_3488.</title>
        <authorList>
            <consortium name="Coccidioides Genome Resources Consortium"/>
            <consortium name="The Broad Institute Genome Sequencing Platform"/>
            <person name="Henn M.R."/>
            <person name="Sykes S."/>
            <person name="Young S."/>
            <person name="Jaffe D."/>
            <person name="Berlin A."/>
            <person name="Alvarez P."/>
            <person name="Butler J."/>
            <person name="Gnerre S."/>
            <person name="Grabherr M."/>
            <person name="Mauceli E."/>
            <person name="Brockman W."/>
            <person name="Kodira C."/>
            <person name="Alvarado L."/>
            <person name="Zeng Q."/>
            <person name="Crawford M."/>
            <person name="Antoine C."/>
            <person name="Devon K."/>
            <person name="Galgiani J."/>
            <person name="Orsborn K."/>
            <person name="Lewis M.L."/>
            <person name="Nusbaum C."/>
            <person name="Galagan J."/>
            <person name="Birren B."/>
        </authorList>
    </citation>
    <scope>NUCLEOTIDE SEQUENCE [LARGE SCALE GENOMIC DNA]</scope>
    <source>
        <strain evidence="3 4">RMSCC 3488</strain>
    </source>
</reference>
<dbReference type="SUPFAM" id="SSF46565">
    <property type="entry name" value="Chaperone J-domain"/>
    <property type="match status" value="1"/>
</dbReference>
<feature type="compositionally biased region" description="Polar residues" evidence="1">
    <location>
        <begin position="87"/>
        <end position="103"/>
    </location>
</feature>
<evidence type="ECO:0000256" key="1">
    <source>
        <dbReference type="SAM" id="MobiDB-lite"/>
    </source>
</evidence>
<dbReference type="InterPro" id="IPR018253">
    <property type="entry name" value="DnaJ_domain_CS"/>
</dbReference>
<dbReference type="InterPro" id="IPR036869">
    <property type="entry name" value="J_dom_sf"/>
</dbReference>
<name>A0A0J6IL24_COCPO</name>
<dbReference type="InterPro" id="IPR050817">
    <property type="entry name" value="DjlA_DnaK_co-chaperone"/>
</dbReference>
<feature type="compositionally biased region" description="Polar residues" evidence="1">
    <location>
        <begin position="578"/>
        <end position="609"/>
    </location>
</feature>
<dbReference type="VEuPathDB" id="FungiDB:CPAG_08961"/>
<evidence type="ECO:0000313" key="3">
    <source>
        <dbReference type="EMBL" id="KMM72667.1"/>
    </source>
</evidence>
<feature type="compositionally biased region" description="Polar residues" evidence="1">
    <location>
        <begin position="470"/>
        <end position="520"/>
    </location>
</feature>
<gene>
    <name evidence="3" type="ORF">CPAG_08961</name>
</gene>
<protein>
    <submittedName>
        <fullName evidence="3">DnaJ domain-containing protein</fullName>
    </submittedName>
</protein>
<organism evidence="3 4">
    <name type="scientific">Coccidioides posadasii RMSCC 3488</name>
    <dbReference type="NCBI Taxonomy" id="454284"/>
    <lineage>
        <taxon>Eukaryota</taxon>
        <taxon>Fungi</taxon>
        <taxon>Dikarya</taxon>
        <taxon>Ascomycota</taxon>
        <taxon>Pezizomycotina</taxon>
        <taxon>Eurotiomycetes</taxon>
        <taxon>Eurotiomycetidae</taxon>
        <taxon>Onygenales</taxon>
        <taxon>Onygenaceae</taxon>
        <taxon>Coccidioides</taxon>
    </lineage>
</organism>
<feature type="compositionally biased region" description="Polar residues" evidence="1">
    <location>
        <begin position="360"/>
        <end position="371"/>
    </location>
</feature>
<dbReference type="OrthoDB" id="10265645at2759"/>
<evidence type="ECO:0000313" key="4">
    <source>
        <dbReference type="Proteomes" id="UP000054567"/>
    </source>
</evidence>
<dbReference type="FunFam" id="1.10.287.110:FF:000096">
    <property type="entry name" value="DnaJ domain protein"/>
    <property type="match status" value="1"/>
</dbReference>
<feature type="region of interest" description="Disordered" evidence="1">
    <location>
        <begin position="161"/>
        <end position="308"/>
    </location>
</feature>
<feature type="compositionally biased region" description="Polar residues" evidence="1">
    <location>
        <begin position="287"/>
        <end position="302"/>
    </location>
</feature>
<evidence type="ECO:0000259" key="2">
    <source>
        <dbReference type="PROSITE" id="PS50076"/>
    </source>
</evidence>
<dbReference type="AlphaFoldDB" id="A0A0J6IL24"/>
<dbReference type="EMBL" id="DS268114">
    <property type="protein sequence ID" value="KMM72667.1"/>
    <property type="molecule type" value="Genomic_DNA"/>
</dbReference>
<dbReference type="Proteomes" id="UP000054567">
    <property type="component" value="Unassembled WGS sequence"/>
</dbReference>
<accession>A0A0J6IL24</accession>
<reference evidence="4" key="2">
    <citation type="journal article" date="2009" name="Genome Res.">
        <title>Comparative genomic analyses of the human fungal pathogens Coccidioides and their relatives.</title>
        <authorList>
            <person name="Sharpton T.J."/>
            <person name="Stajich J.E."/>
            <person name="Rounsley S.D."/>
            <person name="Gardner M.J."/>
            <person name="Wortman J.R."/>
            <person name="Jordar V.S."/>
            <person name="Maiti R."/>
            <person name="Kodira C.D."/>
            <person name="Neafsey D.E."/>
            <person name="Zeng Q."/>
            <person name="Hung C.-Y."/>
            <person name="McMahan C."/>
            <person name="Muszewska A."/>
            <person name="Grynberg M."/>
            <person name="Mandel M.A."/>
            <person name="Kellner E.M."/>
            <person name="Barker B.M."/>
            <person name="Galgiani J.N."/>
            <person name="Orbach M.J."/>
            <person name="Kirkland T.N."/>
            <person name="Cole G.T."/>
            <person name="Henn M.R."/>
            <person name="Birren B.W."/>
            <person name="Taylor J.W."/>
        </authorList>
    </citation>
    <scope>NUCLEOTIDE SEQUENCE [LARGE SCALE GENOMIC DNA]</scope>
    <source>
        <strain evidence="4">RMSCC 3488</strain>
    </source>
</reference>
<dbReference type="PROSITE" id="PS50076">
    <property type="entry name" value="DNAJ_2"/>
    <property type="match status" value="1"/>
</dbReference>
<feature type="compositionally biased region" description="Basic residues" evidence="1">
    <location>
        <begin position="651"/>
        <end position="662"/>
    </location>
</feature>
<feature type="compositionally biased region" description="Polar residues" evidence="1">
    <location>
        <begin position="713"/>
        <end position="734"/>
    </location>
</feature>
<dbReference type="PROSITE" id="PS00636">
    <property type="entry name" value="DNAJ_1"/>
    <property type="match status" value="1"/>
</dbReference>
<feature type="compositionally biased region" description="Pro residues" evidence="1">
    <location>
        <begin position="104"/>
        <end position="114"/>
    </location>
</feature>
<feature type="region of interest" description="Disordered" evidence="1">
    <location>
        <begin position="774"/>
        <end position="813"/>
    </location>
</feature>
<feature type="compositionally biased region" description="Basic and acidic residues" evidence="1">
    <location>
        <begin position="180"/>
        <end position="195"/>
    </location>
</feature>
<proteinExistence type="predicted"/>
<dbReference type="Gene3D" id="1.10.287.110">
    <property type="entry name" value="DnaJ domain"/>
    <property type="match status" value="1"/>
</dbReference>
<feature type="domain" description="J" evidence="2">
    <location>
        <begin position="9"/>
        <end position="75"/>
    </location>
</feature>
<sequence length="963" mass="105675">MVKVDIKRDYYAELGIDSRAEPEEIRKQYRKLAFKYHPDRNPGREVEFNSKFQGLQTAYEVLNDSQLRLKYDADRLRAGYGKHYGSSRATPTSRSHNTGSPFSNKPPPRPPTAPPNKASYPSASSFPHPPHQWNSYAKAGVPKWDKVYEDVRTRAEAYRAFQNMKPSNHPAGGWTNFDPRTGRSSHETGRTDKPPTAKQQQSQRPHSAYEAYFTTQKQAGAGPQRSQTTKKRNGFAPGTPGGDEPMAKNTSAYATISKGERAQASNPFFEPAPSPTAKKKPAGAGDSGTSMPNLERTSSRYATSGGEKTYVSSAGFAFTRSARSTPFEDSGSQPRTNPPSPTPLQARGRRHSASPKLSPKRNQPFSSPTSSDSDEILPSFRPKAMPRSRVRSTRAKVNRPTHYGNENMSGDTSAWAMRPDSWLFGETINGRQKEFTKANRSKFHDWENPNVGEGVESGKGSHRKTAGRTPLSSNFSKSSIPLSTNVDMDGSLQSEKMTPTNGEPRCSSTPNIFNATNTTPKGDETHKTPPKSKSHDYISPTFSAKEWSGTFGNDADLFAPGPSGSVPFATKPVPTRGRTLNKSDTSSHFQPSGSSQNAANPSADRASSQPLPPFAEAKFSADRWAELLRDNTWTTPRGDAFPQPSMDPRRQKSPRKQSKPAPKRSTAPRPATVTTEAEEAENTFAPTTNESSNAAPSGSAEAMDIDEPIPSGGAQNAQATPSKESANSSKTKIPNTFDTAPDMLDLTDMGLVNPFSATNNGGINDLKNLNNALPFDSQPDLNRSRIKPRDLALPKPPKPPTLPNFTANPGLSGMKPEQVLARGMWDRYMADMAAYMNEWNKFNRTMLSHFNARQNFVDTLLSPNWMSARGDGTRLNLGGYQASANGDAANDDDESDDAKAIGNPGKYGFGAYVRGMEEDFVVRQHWEVAWERHRQCILDLGRLRTWIQECRKAQPVPCAESLI</sequence>
<feature type="region of interest" description="Disordered" evidence="1">
    <location>
        <begin position="433"/>
        <end position="618"/>
    </location>
</feature>